<keyword evidence="1" id="KW-1133">Transmembrane helix</keyword>
<feature type="transmembrane region" description="Helical" evidence="1">
    <location>
        <begin position="116"/>
        <end position="149"/>
    </location>
</feature>
<gene>
    <name evidence="2" type="ORF">HGO97_008125</name>
</gene>
<keyword evidence="3" id="KW-1185">Reference proteome</keyword>
<organism evidence="2 3">
    <name type="scientific">Faecalicatena faecalis</name>
    <dbReference type="NCBI Taxonomy" id="2726362"/>
    <lineage>
        <taxon>Bacteria</taxon>
        <taxon>Bacillati</taxon>
        <taxon>Bacillota</taxon>
        <taxon>Clostridia</taxon>
        <taxon>Lachnospirales</taxon>
        <taxon>Lachnospiraceae</taxon>
        <taxon>Faecalicatena</taxon>
    </lineage>
</organism>
<name>A0ABS6D2S0_9FIRM</name>
<accession>A0ABS6D2S0</accession>
<protein>
    <submittedName>
        <fullName evidence="2">XRE family transcriptional regulator</fullName>
    </submittedName>
</protein>
<keyword evidence="1" id="KW-0472">Membrane</keyword>
<proteinExistence type="predicted"/>
<dbReference type="EMBL" id="JABACJ020000006">
    <property type="protein sequence ID" value="MBU3875776.1"/>
    <property type="molecule type" value="Genomic_DNA"/>
</dbReference>
<evidence type="ECO:0000313" key="3">
    <source>
        <dbReference type="Proteomes" id="UP000723714"/>
    </source>
</evidence>
<evidence type="ECO:0000256" key="1">
    <source>
        <dbReference type="SAM" id="Phobius"/>
    </source>
</evidence>
<feature type="transmembrane region" description="Helical" evidence="1">
    <location>
        <begin position="86"/>
        <end position="110"/>
    </location>
</feature>
<reference evidence="2 3" key="1">
    <citation type="submission" date="2021-06" db="EMBL/GenBank/DDBJ databases">
        <title>Faecalicatena sp. nov. isolated from porcine feces.</title>
        <authorList>
            <person name="Oh B.S."/>
            <person name="Lee J.H."/>
        </authorList>
    </citation>
    <scope>NUCLEOTIDE SEQUENCE [LARGE SCALE GENOMIC DNA]</scope>
    <source>
        <strain evidence="2 3">AGMB00832</strain>
    </source>
</reference>
<evidence type="ECO:0000313" key="2">
    <source>
        <dbReference type="EMBL" id="MBU3875776.1"/>
    </source>
</evidence>
<sequence length="219" mass="23251">MSVDYLVKDYIEEDSLDKNVPLDRIKEEEARYPCRDSGQIEFEETVEEIRSYIHGYEFTSKTTIAGLPLVSIRFSRKLGKNCAAKGIIAIGNLAIGVISIGLISVGVFSVGCLALGLLALGAIACGGAAMGAVALGILAVGTAAVGIYAGGVAVYGREIAVGVAAAGKTVIAENPDGVYELVYYKGIAEETIRHFLLQHHPNLWKPLLDIFTLVGTHIK</sequence>
<comment type="caution">
    <text evidence="2">The sequence shown here is derived from an EMBL/GenBank/DDBJ whole genome shotgun (WGS) entry which is preliminary data.</text>
</comment>
<keyword evidence="1" id="KW-0812">Transmembrane</keyword>
<dbReference type="Proteomes" id="UP000723714">
    <property type="component" value="Unassembled WGS sequence"/>
</dbReference>